<sequence>MVFFISNFPPKLPDIARQIKYLLPHTQKQNCRHCRYLKIKIQHTPRASTVGSTIHNQE</sequence>
<dbReference type="AlphaFoldDB" id="D0W8V6"/>
<gene>
    <name evidence="1" type="ORF">NEILACOT_03960</name>
</gene>
<comment type="caution">
    <text evidence="1">The sequence shown here is derived from an EMBL/GenBank/DDBJ whole genome shotgun (WGS) entry which is preliminary data.</text>
</comment>
<name>D0W8V6_NEILA</name>
<evidence type="ECO:0000313" key="2">
    <source>
        <dbReference type="Proteomes" id="UP000003843"/>
    </source>
</evidence>
<dbReference type="Proteomes" id="UP000003843">
    <property type="component" value="Unassembled WGS sequence"/>
</dbReference>
<evidence type="ECO:0000313" key="1">
    <source>
        <dbReference type="EMBL" id="EEZ76051.1"/>
    </source>
</evidence>
<dbReference type="EMBL" id="ACEQ02000009">
    <property type="protein sequence ID" value="EEZ76051.1"/>
    <property type="molecule type" value="Genomic_DNA"/>
</dbReference>
<accession>D0W8V6</accession>
<organism evidence="1 2">
    <name type="scientific">Neisseria lactamica ATCC 23970</name>
    <dbReference type="NCBI Taxonomy" id="546265"/>
    <lineage>
        <taxon>Bacteria</taxon>
        <taxon>Pseudomonadati</taxon>
        <taxon>Pseudomonadota</taxon>
        <taxon>Betaproteobacteria</taxon>
        <taxon>Neisseriales</taxon>
        <taxon>Neisseriaceae</taxon>
        <taxon>Neisseria</taxon>
    </lineage>
</organism>
<proteinExistence type="predicted"/>
<reference evidence="1 2" key="1">
    <citation type="submission" date="2009-10" db="EMBL/GenBank/DDBJ databases">
        <authorList>
            <person name="Weinstock G."/>
            <person name="Sodergren E."/>
            <person name="Clifton S."/>
            <person name="Fulton L."/>
            <person name="Fulton B."/>
            <person name="Courtney L."/>
            <person name="Fronick C."/>
            <person name="Harrison M."/>
            <person name="Strong C."/>
            <person name="Farmer C."/>
            <person name="Delahaunty K."/>
            <person name="Markovic C."/>
            <person name="Hall O."/>
            <person name="Minx P."/>
            <person name="Tomlinson C."/>
            <person name="Mitreva M."/>
            <person name="Nelson J."/>
            <person name="Hou S."/>
            <person name="Wollam A."/>
            <person name="Pepin K.H."/>
            <person name="Johnson M."/>
            <person name="Bhonagiri V."/>
            <person name="Nash W.E."/>
            <person name="Warren W."/>
            <person name="Chinwalla A."/>
            <person name="Mardis E.R."/>
            <person name="Wilson R.K."/>
        </authorList>
    </citation>
    <scope>NUCLEOTIDE SEQUENCE [LARGE SCALE GENOMIC DNA]</scope>
    <source>
        <strain evidence="1 2">ATCC 23970</strain>
    </source>
</reference>
<protein>
    <submittedName>
        <fullName evidence="1">Uncharacterized protein</fullName>
    </submittedName>
</protein>